<comment type="caution">
    <text evidence="1">The sequence shown here is derived from an EMBL/GenBank/DDBJ whole genome shotgun (WGS) entry which is preliminary data.</text>
</comment>
<dbReference type="Proteomes" id="UP000299102">
    <property type="component" value="Unassembled WGS sequence"/>
</dbReference>
<protein>
    <submittedName>
        <fullName evidence="1">Uncharacterized protein</fullName>
    </submittedName>
</protein>
<organism evidence="1 2">
    <name type="scientific">Eumeta variegata</name>
    <name type="common">Bagworm moth</name>
    <name type="synonym">Eumeta japonica</name>
    <dbReference type="NCBI Taxonomy" id="151549"/>
    <lineage>
        <taxon>Eukaryota</taxon>
        <taxon>Metazoa</taxon>
        <taxon>Ecdysozoa</taxon>
        <taxon>Arthropoda</taxon>
        <taxon>Hexapoda</taxon>
        <taxon>Insecta</taxon>
        <taxon>Pterygota</taxon>
        <taxon>Neoptera</taxon>
        <taxon>Endopterygota</taxon>
        <taxon>Lepidoptera</taxon>
        <taxon>Glossata</taxon>
        <taxon>Ditrysia</taxon>
        <taxon>Tineoidea</taxon>
        <taxon>Psychidae</taxon>
        <taxon>Oiketicinae</taxon>
        <taxon>Eumeta</taxon>
    </lineage>
</organism>
<dbReference type="AlphaFoldDB" id="A0A4C1Y4G4"/>
<dbReference type="EMBL" id="BGZK01001036">
    <property type="protein sequence ID" value="GBP69285.1"/>
    <property type="molecule type" value="Genomic_DNA"/>
</dbReference>
<keyword evidence="2" id="KW-1185">Reference proteome</keyword>
<name>A0A4C1Y4G4_EUMVA</name>
<accession>A0A4C1Y4G4</accession>
<evidence type="ECO:0000313" key="2">
    <source>
        <dbReference type="Proteomes" id="UP000299102"/>
    </source>
</evidence>
<sequence>MGRLRPSFASQSQFLRLYTGVATPVITEERACYYHCNSERHFNIRYLRSAQISSDRGKRCGTYKKLKFYERCPASPLKTGVTDPARPSVIGVKRLVTPRLTVTAHCDVFADEVNTTRRTVAGRMSRSLTVRNAHTTNDQRCSVFRCGARHGGPKIPPSMPTITTDPQLTHCGRILTCSAGRRTSPVMRAAMPRARHAQRSSC</sequence>
<gene>
    <name evidence="1" type="ORF">EVAR_57529_1</name>
</gene>
<proteinExistence type="predicted"/>
<evidence type="ECO:0000313" key="1">
    <source>
        <dbReference type="EMBL" id="GBP69285.1"/>
    </source>
</evidence>
<reference evidence="1 2" key="1">
    <citation type="journal article" date="2019" name="Commun. Biol.">
        <title>The bagworm genome reveals a unique fibroin gene that provides high tensile strength.</title>
        <authorList>
            <person name="Kono N."/>
            <person name="Nakamura H."/>
            <person name="Ohtoshi R."/>
            <person name="Tomita M."/>
            <person name="Numata K."/>
            <person name="Arakawa K."/>
        </authorList>
    </citation>
    <scope>NUCLEOTIDE SEQUENCE [LARGE SCALE GENOMIC DNA]</scope>
</reference>